<gene>
    <name evidence="2" type="ORF">Pcinc_029592</name>
</gene>
<proteinExistence type="predicted"/>
<reference evidence="2" key="1">
    <citation type="submission" date="2023-10" db="EMBL/GenBank/DDBJ databases">
        <title>Genome assemblies of two species of porcelain crab, Petrolisthes cinctipes and Petrolisthes manimaculis (Anomura: Porcellanidae).</title>
        <authorList>
            <person name="Angst P."/>
        </authorList>
    </citation>
    <scope>NUCLEOTIDE SEQUENCE</scope>
    <source>
        <strain evidence="2">PB745_01</strain>
        <tissue evidence="2">Gill</tissue>
    </source>
</reference>
<dbReference type="AlphaFoldDB" id="A0AAE1EZZ6"/>
<feature type="chain" id="PRO_5042163085" description="Secreted protein" evidence="1">
    <location>
        <begin position="22"/>
        <end position="161"/>
    </location>
</feature>
<sequence length="161" mass="17629">MKTVAGVLTVVVAVGLVAVKANPWLYCTDETNIKQSNITLNHLANMVCTADYCTHKVDVCANLAFLTSENTNNLEGFKLELAALKESLPPCVESLHIVNVTLSKFPETPTADADIEHVCEVPMNDIWQQVLHYTDPMVSLMMCMLEDNGKLVDFEACVNGA</sequence>
<feature type="signal peptide" evidence="1">
    <location>
        <begin position="1"/>
        <end position="21"/>
    </location>
</feature>
<evidence type="ECO:0008006" key="4">
    <source>
        <dbReference type="Google" id="ProtNLM"/>
    </source>
</evidence>
<keyword evidence="1" id="KW-0732">Signal</keyword>
<evidence type="ECO:0000313" key="2">
    <source>
        <dbReference type="EMBL" id="KAK3864732.1"/>
    </source>
</evidence>
<accession>A0AAE1EZZ6</accession>
<protein>
    <recommendedName>
        <fullName evidence="4">Secreted protein</fullName>
    </recommendedName>
</protein>
<name>A0AAE1EZZ6_PETCI</name>
<evidence type="ECO:0000256" key="1">
    <source>
        <dbReference type="SAM" id="SignalP"/>
    </source>
</evidence>
<comment type="caution">
    <text evidence="2">The sequence shown here is derived from an EMBL/GenBank/DDBJ whole genome shotgun (WGS) entry which is preliminary data.</text>
</comment>
<organism evidence="2 3">
    <name type="scientific">Petrolisthes cinctipes</name>
    <name type="common">Flat porcelain crab</name>
    <dbReference type="NCBI Taxonomy" id="88211"/>
    <lineage>
        <taxon>Eukaryota</taxon>
        <taxon>Metazoa</taxon>
        <taxon>Ecdysozoa</taxon>
        <taxon>Arthropoda</taxon>
        <taxon>Crustacea</taxon>
        <taxon>Multicrustacea</taxon>
        <taxon>Malacostraca</taxon>
        <taxon>Eumalacostraca</taxon>
        <taxon>Eucarida</taxon>
        <taxon>Decapoda</taxon>
        <taxon>Pleocyemata</taxon>
        <taxon>Anomura</taxon>
        <taxon>Galatheoidea</taxon>
        <taxon>Porcellanidae</taxon>
        <taxon>Petrolisthes</taxon>
    </lineage>
</organism>
<dbReference type="EMBL" id="JAWQEG010003728">
    <property type="protein sequence ID" value="KAK3864732.1"/>
    <property type="molecule type" value="Genomic_DNA"/>
</dbReference>
<evidence type="ECO:0000313" key="3">
    <source>
        <dbReference type="Proteomes" id="UP001286313"/>
    </source>
</evidence>
<keyword evidence="3" id="KW-1185">Reference proteome</keyword>
<dbReference type="Proteomes" id="UP001286313">
    <property type="component" value="Unassembled WGS sequence"/>
</dbReference>